<evidence type="ECO:0000313" key="3">
    <source>
        <dbReference type="Proteomes" id="UP000693946"/>
    </source>
</evidence>
<dbReference type="Proteomes" id="UP000693946">
    <property type="component" value="Linkage Group LG9"/>
</dbReference>
<evidence type="ECO:0000313" key="2">
    <source>
        <dbReference type="EMBL" id="KAG7474979.1"/>
    </source>
</evidence>
<sequence>MDPSELMLISYVFFPLISPPKLCKPAICTLIHKHLKDIASHGLKRNLPTLVTICEHIVSRYVQHIMEHIKPILEEWRVKLPRILSLVNGNQCFFGVDETYVCYNMNAIPSFFARFLGTSPLIPCCSLMEYELLVTKEVTTRVNNCIAKEMTSNTKHLRFKPYDCNCIAYETLREMTGHFCKAMRCLLLRACHCTRAQQKRAEESSTGALRKAKKTHIRTISKEKSIVIYSTSEKALMDIMSEVVYIHNMPDHKNNPKNEGGRCVDLLIGDGLHTIFENDEEQADDTAHLSSSYDEDGEDADFGAFSNELIASFGGEDVGQDAEYSASSVIPASSGVEDVGEVASHEGENSEPPTSSGVEDVEEDVEYSEIPPSSGVEDVGEDADYSEIPAFSGVEDVAEHAEYSEMPVSSGVERDGERADGSEYSEQLASCVTEEGEDGGRSECSELPASCGTRDVGGDAEHSEMPASCSVGHEGEDANGSKFSKLPASCGEKDIGEPTEYVHDTAHRKLSSTVENIADEVDDNVDRQILFAETTDIRPGGDLNKQLLRNEVSFYSPDPHRSTSARVSGDYIKYYTRLVNIVTRILMHTIERAHVSMPQTDFNRIVHNVSYKLLAQLELRNISVRVKKVANIKAVVCDLSKTFHSAQGLLKELEGADDTFIEALRRKLTEKNKSIFGCFLSVGKDFYQAVARLRNGTSCKRTRKNEIAITCSQNPPVGAVSKWQPKI</sequence>
<name>A0AAV6PQL2_SOLSE</name>
<gene>
    <name evidence="2" type="ORF">JOB18_021277</name>
</gene>
<feature type="compositionally biased region" description="Basic and acidic residues" evidence="1">
    <location>
        <begin position="412"/>
        <end position="421"/>
    </location>
</feature>
<evidence type="ECO:0008006" key="4">
    <source>
        <dbReference type="Google" id="ProtNLM"/>
    </source>
</evidence>
<dbReference type="AlphaFoldDB" id="A0AAV6PQL2"/>
<reference evidence="2 3" key="1">
    <citation type="journal article" date="2021" name="Sci. Rep.">
        <title>Chromosome anchoring in Senegalese sole (Solea senegalensis) reveals sex-associated markers and genome rearrangements in flatfish.</title>
        <authorList>
            <person name="Guerrero-Cozar I."/>
            <person name="Gomez-Garrido J."/>
            <person name="Berbel C."/>
            <person name="Martinez-Blanch J.F."/>
            <person name="Alioto T."/>
            <person name="Claros M.G."/>
            <person name="Gagnaire P.A."/>
            <person name="Manchado M."/>
        </authorList>
    </citation>
    <scope>NUCLEOTIDE SEQUENCE [LARGE SCALE GENOMIC DNA]</scope>
    <source>
        <strain evidence="2">Sse05_10M</strain>
    </source>
</reference>
<accession>A0AAV6PQL2</accession>
<feature type="region of interest" description="Disordered" evidence="1">
    <location>
        <begin position="403"/>
        <end position="425"/>
    </location>
</feature>
<dbReference type="EMBL" id="JAGKHQ010000021">
    <property type="protein sequence ID" value="KAG7474979.1"/>
    <property type="molecule type" value="Genomic_DNA"/>
</dbReference>
<feature type="region of interest" description="Disordered" evidence="1">
    <location>
        <begin position="279"/>
        <end position="301"/>
    </location>
</feature>
<comment type="caution">
    <text evidence="2">The sequence shown here is derived from an EMBL/GenBank/DDBJ whole genome shotgun (WGS) entry which is preliminary data.</text>
</comment>
<feature type="region of interest" description="Disordered" evidence="1">
    <location>
        <begin position="322"/>
        <end position="380"/>
    </location>
</feature>
<organism evidence="2 3">
    <name type="scientific">Solea senegalensis</name>
    <name type="common">Senegalese sole</name>
    <dbReference type="NCBI Taxonomy" id="28829"/>
    <lineage>
        <taxon>Eukaryota</taxon>
        <taxon>Metazoa</taxon>
        <taxon>Chordata</taxon>
        <taxon>Craniata</taxon>
        <taxon>Vertebrata</taxon>
        <taxon>Euteleostomi</taxon>
        <taxon>Actinopterygii</taxon>
        <taxon>Neopterygii</taxon>
        <taxon>Teleostei</taxon>
        <taxon>Neoteleostei</taxon>
        <taxon>Acanthomorphata</taxon>
        <taxon>Carangaria</taxon>
        <taxon>Pleuronectiformes</taxon>
        <taxon>Pleuronectoidei</taxon>
        <taxon>Soleidae</taxon>
        <taxon>Solea</taxon>
    </lineage>
</organism>
<evidence type="ECO:0000256" key="1">
    <source>
        <dbReference type="SAM" id="MobiDB-lite"/>
    </source>
</evidence>
<proteinExistence type="predicted"/>
<keyword evidence="3" id="KW-1185">Reference proteome</keyword>
<protein>
    <recommendedName>
        <fullName evidence="4">SWIM-type domain-containing protein</fullName>
    </recommendedName>
</protein>
<feature type="region of interest" description="Disordered" evidence="1">
    <location>
        <begin position="453"/>
        <end position="478"/>
    </location>
</feature>